<dbReference type="KEGG" id="vg:1489935"/>
<keyword evidence="4" id="KW-1185">Reference proteome</keyword>
<evidence type="ECO:0000313" key="4">
    <source>
        <dbReference type="Proteomes" id="UP000001773"/>
    </source>
</evidence>
<evidence type="ECO:0000259" key="1">
    <source>
        <dbReference type="Pfam" id="PF07463"/>
    </source>
</evidence>
<reference evidence="3 4" key="1">
    <citation type="journal article" date="2003" name="J. Bacteriol.">
        <title>Genomic sequence of C1, the first streptococcal phage.</title>
        <authorList>
            <person name="Nelson D."/>
            <person name="Schuch R."/>
            <person name="Zhu S."/>
            <person name="Tscherne D.M."/>
            <person name="Fischetti V.A."/>
        </authorList>
    </citation>
    <scope>NUCLEOTIDE SEQUENCE</scope>
</reference>
<dbReference type="Gene3D" id="3.90.75.20">
    <property type="match status" value="1"/>
</dbReference>
<evidence type="ECO:0000259" key="2">
    <source>
        <dbReference type="Pfam" id="PF13392"/>
    </source>
</evidence>
<dbReference type="SUPFAM" id="SSF54060">
    <property type="entry name" value="His-Me finger endonucleases"/>
    <property type="match status" value="1"/>
</dbReference>
<dbReference type="InterPro" id="IPR044925">
    <property type="entry name" value="His-Me_finger_sf"/>
</dbReference>
<dbReference type="Proteomes" id="UP000001773">
    <property type="component" value="Segment"/>
</dbReference>
<accession>Q7Y3F2</accession>
<dbReference type="Pfam" id="PF13392">
    <property type="entry name" value="HNH_3"/>
    <property type="match status" value="1"/>
</dbReference>
<dbReference type="InterPro" id="IPR010902">
    <property type="entry name" value="NUMOD4"/>
</dbReference>
<dbReference type="RefSeq" id="NP_852016.1">
    <property type="nucleotide sequence ID" value="NC_004814.1"/>
</dbReference>
<gene>
    <name evidence="3" type="primary">orf10</name>
</gene>
<feature type="domain" description="HNH nuclease" evidence="2">
    <location>
        <begin position="51"/>
        <end position="94"/>
    </location>
</feature>
<dbReference type="EMBL" id="AY212251">
    <property type="protein sequence ID" value="AAP42309.1"/>
    <property type="molecule type" value="Genomic_DNA"/>
</dbReference>
<organism evidence="3 4">
    <name type="scientific">Streptococcus phage C1</name>
    <dbReference type="NCBI Taxonomy" id="2907838"/>
    <lineage>
        <taxon>Viruses</taxon>
        <taxon>Duplodnaviria</taxon>
        <taxon>Heunggongvirae</taxon>
        <taxon>Uroviricota</taxon>
        <taxon>Caudoviricetes</taxon>
        <taxon>Rountreeviridae</taxon>
        <taxon>Fischettivirus</taxon>
        <taxon>Fischettivirus C1</taxon>
    </lineage>
</organism>
<dbReference type="Pfam" id="PF07463">
    <property type="entry name" value="NUMOD4"/>
    <property type="match status" value="1"/>
</dbReference>
<dbReference type="InterPro" id="IPR003615">
    <property type="entry name" value="HNH_nuc"/>
</dbReference>
<name>Q7Y3F2_BPSC1</name>
<reference evidence="3 4" key="2">
    <citation type="journal article" date="2006" name="Proc. Natl. Acad. Sci. U.S.A.">
        <title>PlyC: a multimeric bacteriophage lysin.</title>
        <authorList>
            <person name="Nelson D."/>
            <person name="Schuch R."/>
            <person name="Chahales P."/>
            <person name="Zhu S."/>
            <person name="Fischetti V.A."/>
        </authorList>
    </citation>
    <scope>NUCLEOTIDE SEQUENCE [LARGE SCALE GENOMIC DNA]</scope>
</reference>
<dbReference type="SMR" id="Q7Y3F2"/>
<protein>
    <submittedName>
        <fullName evidence="3">Lil</fullName>
    </submittedName>
</protein>
<feature type="domain" description="NUMOD4" evidence="1">
    <location>
        <begin position="3"/>
        <end position="42"/>
    </location>
</feature>
<dbReference type="GeneID" id="1489935"/>
<evidence type="ECO:0000313" key="3">
    <source>
        <dbReference type="EMBL" id="AAP42309.1"/>
    </source>
</evidence>
<proteinExistence type="predicted"/>
<sequence>MIEEWVKHPSLNYYISSYGRVKNSKGLIMKQHICNGYKRIKLVKDGIKKNYYVHRLVAETFIPKLHVDYVVHHIDHDKLNNWVHNLEWCHYQTNLLYERENLFNE</sequence>
<dbReference type="GO" id="GO:0016788">
    <property type="term" value="F:hydrolase activity, acting on ester bonds"/>
    <property type="evidence" value="ECO:0007669"/>
    <property type="project" value="InterPro"/>
</dbReference>
<dbReference type="OrthoDB" id="21336at10239"/>